<dbReference type="Proteomes" id="UP000053647">
    <property type="component" value="Unassembled WGS sequence"/>
</dbReference>
<feature type="non-terminal residue" evidence="2">
    <location>
        <position position="340"/>
    </location>
</feature>
<dbReference type="AlphaFoldDB" id="A0A0C9SR97"/>
<name>A0A0C9SR97_PAXIN</name>
<reference evidence="2 3" key="1">
    <citation type="submission" date="2014-06" db="EMBL/GenBank/DDBJ databases">
        <authorList>
            <consortium name="DOE Joint Genome Institute"/>
            <person name="Kuo A."/>
            <person name="Kohler A."/>
            <person name="Nagy L.G."/>
            <person name="Floudas D."/>
            <person name="Copeland A."/>
            <person name="Barry K.W."/>
            <person name="Cichocki N."/>
            <person name="Veneault-Fourrey C."/>
            <person name="LaButti K."/>
            <person name="Lindquist E.A."/>
            <person name="Lipzen A."/>
            <person name="Lundell T."/>
            <person name="Morin E."/>
            <person name="Murat C."/>
            <person name="Sun H."/>
            <person name="Tunlid A."/>
            <person name="Henrissat B."/>
            <person name="Grigoriev I.V."/>
            <person name="Hibbett D.S."/>
            <person name="Martin F."/>
            <person name="Nordberg H.P."/>
            <person name="Cantor M.N."/>
            <person name="Hua S.X."/>
        </authorList>
    </citation>
    <scope>NUCLEOTIDE SEQUENCE [LARGE SCALE GENOMIC DNA]</scope>
    <source>
        <strain evidence="2 3">ATCC 200175</strain>
    </source>
</reference>
<dbReference type="OrthoDB" id="3025659at2759"/>
<reference evidence="3" key="2">
    <citation type="submission" date="2015-01" db="EMBL/GenBank/DDBJ databases">
        <title>Evolutionary Origins and Diversification of the Mycorrhizal Mutualists.</title>
        <authorList>
            <consortium name="DOE Joint Genome Institute"/>
            <consortium name="Mycorrhizal Genomics Consortium"/>
            <person name="Kohler A."/>
            <person name="Kuo A."/>
            <person name="Nagy L.G."/>
            <person name="Floudas D."/>
            <person name="Copeland A."/>
            <person name="Barry K.W."/>
            <person name="Cichocki N."/>
            <person name="Veneault-Fourrey C."/>
            <person name="LaButti K."/>
            <person name="Lindquist E.A."/>
            <person name="Lipzen A."/>
            <person name="Lundell T."/>
            <person name="Morin E."/>
            <person name="Murat C."/>
            <person name="Riley R."/>
            <person name="Ohm R."/>
            <person name="Sun H."/>
            <person name="Tunlid A."/>
            <person name="Henrissat B."/>
            <person name="Grigoriev I.V."/>
            <person name="Hibbett D.S."/>
            <person name="Martin F."/>
        </authorList>
    </citation>
    <scope>NUCLEOTIDE SEQUENCE [LARGE SCALE GENOMIC DNA]</scope>
    <source>
        <strain evidence="3">ATCC 200175</strain>
    </source>
</reference>
<dbReference type="HOGENOM" id="CLU_045441_0_0_1"/>
<protein>
    <submittedName>
        <fullName evidence="2">Uncharacterized protein</fullName>
    </submittedName>
</protein>
<feature type="compositionally biased region" description="Basic and acidic residues" evidence="1">
    <location>
        <begin position="116"/>
        <end position="132"/>
    </location>
</feature>
<dbReference type="EMBL" id="KN819411">
    <property type="protein sequence ID" value="KIJ10259.1"/>
    <property type="molecule type" value="Genomic_DNA"/>
</dbReference>
<keyword evidence="3" id="KW-1185">Reference proteome</keyword>
<evidence type="ECO:0000313" key="3">
    <source>
        <dbReference type="Proteomes" id="UP000053647"/>
    </source>
</evidence>
<sequence length="340" mass="37354">NTFLCLSSDIKFDTLKAQLLQKIHEKLAPKTLAYSNYSVEWTIPRTQTAPMSLSTAEDYQFLVGHALKQKSPSASIVIALCLPSKKKPRKGNTSNSDTNDSADSDSENSDGSGEDEPARKKPKKENLKKAKAETPLNVNINTKIQNLQKHWMCSKPGCSSEHCFVHPEHPDHFPLGHEHLAVWAAAWVMIATLPTSKPPPITICKFNTIPGRTAVNISPLLQRHLAECNQPATGQTGSVFNFNIPPEILGIFCPVGAAQPQPVQAVIEAPRASSIPVDHNQLALVPSAAQHGQKLSLDEFCDRYSLSQDIHTKLHENGYTGTKTISFIVISELKLQICRM</sequence>
<accession>A0A0C9SR97</accession>
<evidence type="ECO:0000313" key="2">
    <source>
        <dbReference type="EMBL" id="KIJ10259.1"/>
    </source>
</evidence>
<proteinExistence type="predicted"/>
<feature type="region of interest" description="Disordered" evidence="1">
    <location>
        <begin position="86"/>
        <end position="134"/>
    </location>
</feature>
<feature type="compositionally biased region" description="Acidic residues" evidence="1">
    <location>
        <begin position="100"/>
        <end position="115"/>
    </location>
</feature>
<organism evidence="2 3">
    <name type="scientific">Paxillus involutus ATCC 200175</name>
    <dbReference type="NCBI Taxonomy" id="664439"/>
    <lineage>
        <taxon>Eukaryota</taxon>
        <taxon>Fungi</taxon>
        <taxon>Dikarya</taxon>
        <taxon>Basidiomycota</taxon>
        <taxon>Agaricomycotina</taxon>
        <taxon>Agaricomycetes</taxon>
        <taxon>Agaricomycetidae</taxon>
        <taxon>Boletales</taxon>
        <taxon>Paxilineae</taxon>
        <taxon>Paxillaceae</taxon>
        <taxon>Paxillus</taxon>
    </lineage>
</organism>
<gene>
    <name evidence="2" type="ORF">PAXINDRAFT_86332</name>
</gene>
<evidence type="ECO:0000256" key="1">
    <source>
        <dbReference type="SAM" id="MobiDB-lite"/>
    </source>
</evidence>